<dbReference type="EMBL" id="JAUJYN010000010">
    <property type="protein sequence ID" value="KAK1262479.1"/>
    <property type="molecule type" value="Genomic_DNA"/>
</dbReference>
<keyword evidence="8" id="KW-0808">Transferase</keyword>
<dbReference type="Pfam" id="PF00485">
    <property type="entry name" value="PRK"/>
    <property type="match status" value="1"/>
</dbReference>
<dbReference type="FunFam" id="3.40.50.300:FF:000619">
    <property type="entry name" value="Phosphoribulokinase"/>
    <property type="match status" value="1"/>
</dbReference>
<comment type="caution">
    <text evidence="18">The sequence shown here is derived from an EMBL/GenBank/DDBJ whole genome shotgun (WGS) entry which is preliminary data.</text>
</comment>
<keyword evidence="13" id="KW-1015">Disulfide bond</keyword>
<evidence type="ECO:0000256" key="10">
    <source>
        <dbReference type="ARBA" id="ARBA00022777"/>
    </source>
</evidence>
<evidence type="ECO:0000256" key="6">
    <source>
        <dbReference type="ARBA" id="ARBA00022567"/>
    </source>
</evidence>
<dbReference type="EC" id="2.7.1.19" evidence="15"/>
<evidence type="ECO:0000256" key="3">
    <source>
        <dbReference type="ARBA" id="ARBA00009719"/>
    </source>
</evidence>
<evidence type="ECO:0000256" key="15">
    <source>
        <dbReference type="RuleBase" id="RU004082"/>
    </source>
</evidence>
<dbReference type="AlphaFoldDB" id="A0AAV9AE66"/>
<keyword evidence="4" id="KW-0150">Chloroplast</keyword>
<evidence type="ECO:0000256" key="14">
    <source>
        <dbReference type="ARBA" id="ARBA00047663"/>
    </source>
</evidence>
<evidence type="ECO:0000313" key="18">
    <source>
        <dbReference type="EMBL" id="KAK1262479.1"/>
    </source>
</evidence>
<evidence type="ECO:0000256" key="9">
    <source>
        <dbReference type="ARBA" id="ARBA00022741"/>
    </source>
</evidence>
<comment type="similarity">
    <text evidence="3 15">Belongs to the phosphoribulokinase family.</text>
</comment>
<keyword evidence="11" id="KW-0067">ATP-binding</keyword>
<dbReference type="GO" id="GO:0009507">
    <property type="term" value="C:chloroplast"/>
    <property type="evidence" value="ECO:0007669"/>
    <property type="project" value="UniProtKB-SubCell"/>
</dbReference>
<evidence type="ECO:0000259" key="17">
    <source>
        <dbReference type="Pfam" id="PF00485"/>
    </source>
</evidence>
<evidence type="ECO:0000256" key="12">
    <source>
        <dbReference type="ARBA" id="ARBA00022946"/>
    </source>
</evidence>
<gene>
    <name evidence="18" type="ORF">QJS04_geneDACA008890</name>
</gene>
<evidence type="ECO:0000256" key="13">
    <source>
        <dbReference type="ARBA" id="ARBA00023157"/>
    </source>
</evidence>
<comment type="subcellular location">
    <subcellularLocation>
        <location evidence="1">Plastid</location>
        <location evidence="1">Chloroplast</location>
    </subcellularLocation>
</comment>
<evidence type="ECO:0000256" key="4">
    <source>
        <dbReference type="ARBA" id="ARBA00022528"/>
    </source>
</evidence>
<feature type="region of interest" description="Disordered" evidence="16">
    <location>
        <begin position="1"/>
        <end position="22"/>
    </location>
</feature>
<keyword evidence="10" id="KW-0418">Kinase</keyword>
<evidence type="ECO:0000256" key="5">
    <source>
        <dbReference type="ARBA" id="ARBA00022531"/>
    </source>
</evidence>
<keyword evidence="7" id="KW-0934">Plastid</keyword>
<reference evidence="18" key="2">
    <citation type="submission" date="2023-06" db="EMBL/GenBank/DDBJ databases">
        <authorList>
            <person name="Ma L."/>
            <person name="Liu K.-W."/>
            <person name="Li Z."/>
            <person name="Hsiao Y.-Y."/>
            <person name="Qi Y."/>
            <person name="Fu T."/>
            <person name="Tang G."/>
            <person name="Zhang D."/>
            <person name="Sun W.-H."/>
            <person name="Liu D.-K."/>
            <person name="Li Y."/>
            <person name="Chen G.-Z."/>
            <person name="Liu X.-D."/>
            <person name="Liao X.-Y."/>
            <person name="Jiang Y.-T."/>
            <person name="Yu X."/>
            <person name="Hao Y."/>
            <person name="Huang J."/>
            <person name="Zhao X.-W."/>
            <person name="Ke S."/>
            <person name="Chen Y.-Y."/>
            <person name="Wu W.-L."/>
            <person name="Hsu J.-L."/>
            <person name="Lin Y.-F."/>
            <person name="Huang M.-D."/>
            <person name="Li C.-Y."/>
            <person name="Huang L."/>
            <person name="Wang Z.-W."/>
            <person name="Zhao X."/>
            <person name="Zhong W.-Y."/>
            <person name="Peng D.-H."/>
            <person name="Ahmad S."/>
            <person name="Lan S."/>
            <person name="Zhang J.-S."/>
            <person name="Tsai W.-C."/>
            <person name="Van De Peer Y."/>
            <person name="Liu Z.-J."/>
        </authorList>
    </citation>
    <scope>NUCLEOTIDE SEQUENCE</scope>
    <source>
        <strain evidence="18">SCP</strain>
        <tissue evidence="18">Leaves</tissue>
    </source>
</reference>
<evidence type="ECO:0000313" key="19">
    <source>
        <dbReference type="Proteomes" id="UP001179952"/>
    </source>
</evidence>
<dbReference type="CDD" id="cd02026">
    <property type="entry name" value="PRK"/>
    <property type="match status" value="1"/>
</dbReference>
<dbReference type="PROSITE" id="PS00567">
    <property type="entry name" value="PHOSPHORIBULOKINASE"/>
    <property type="match status" value="1"/>
</dbReference>
<evidence type="ECO:0000256" key="16">
    <source>
        <dbReference type="SAM" id="MobiDB-lite"/>
    </source>
</evidence>
<dbReference type="GO" id="GO:0005524">
    <property type="term" value="F:ATP binding"/>
    <property type="evidence" value="ECO:0007669"/>
    <property type="project" value="UniProtKB-KW"/>
</dbReference>
<dbReference type="GO" id="GO:0042803">
    <property type="term" value="F:protein homodimerization activity"/>
    <property type="evidence" value="ECO:0007669"/>
    <property type="project" value="UniProtKB-ARBA"/>
</dbReference>
<reference evidence="18" key="1">
    <citation type="journal article" date="2023" name="Nat. Commun.">
        <title>Diploid and tetraploid genomes of Acorus and the evolution of monocots.</title>
        <authorList>
            <person name="Ma L."/>
            <person name="Liu K.W."/>
            <person name="Li Z."/>
            <person name="Hsiao Y.Y."/>
            <person name="Qi Y."/>
            <person name="Fu T."/>
            <person name="Tang G.D."/>
            <person name="Zhang D."/>
            <person name="Sun W.H."/>
            <person name="Liu D.K."/>
            <person name="Li Y."/>
            <person name="Chen G.Z."/>
            <person name="Liu X.D."/>
            <person name="Liao X.Y."/>
            <person name="Jiang Y.T."/>
            <person name="Yu X."/>
            <person name="Hao Y."/>
            <person name="Huang J."/>
            <person name="Zhao X.W."/>
            <person name="Ke S."/>
            <person name="Chen Y.Y."/>
            <person name="Wu W.L."/>
            <person name="Hsu J.L."/>
            <person name="Lin Y.F."/>
            <person name="Huang M.D."/>
            <person name="Li C.Y."/>
            <person name="Huang L."/>
            <person name="Wang Z.W."/>
            <person name="Zhao X."/>
            <person name="Zhong W.Y."/>
            <person name="Peng D.H."/>
            <person name="Ahmad S."/>
            <person name="Lan S."/>
            <person name="Zhang J.S."/>
            <person name="Tsai W.C."/>
            <person name="Van de Peer Y."/>
            <person name="Liu Z.J."/>
        </authorList>
    </citation>
    <scope>NUCLEOTIDE SEQUENCE</scope>
    <source>
        <strain evidence="18">SCP</strain>
    </source>
</reference>
<keyword evidence="5" id="KW-0602">Photosynthesis</keyword>
<evidence type="ECO:0000256" key="11">
    <source>
        <dbReference type="ARBA" id="ARBA00022840"/>
    </source>
</evidence>
<keyword evidence="19" id="KW-1185">Reference proteome</keyword>
<dbReference type="PRINTS" id="PR00478">
    <property type="entry name" value="PHRIBLKINASE"/>
</dbReference>
<comment type="pathway">
    <text evidence="2">Carbohydrate biosynthesis; Calvin cycle.</text>
</comment>
<dbReference type="GO" id="GO:0008974">
    <property type="term" value="F:phosphoribulokinase activity"/>
    <property type="evidence" value="ECO:0007669"/>
    <property type="project" value="UniProtKB-EC"/>
</dbReference>
<evidence type="ECO:0000256" key="2">
    <source>
        <dbReference type="ARBA" id="ARBA00005215"/>
    </source>
</evidence>
<comment type="catalytic activity">
    <reaction evidence="14 15">
        <text>D-ribulose 5-phosphate + ATP = D-ribulose 1,5-bisphosphate + ADP + H(+)</text>
        <dbReference type="Rhea" id="RHEA:19365"/>
        <dbReference type="ChEBI" id="CHEBI:15378"/>
        <dbReference type="ChEBI" id="CHEBI:30616"/>
        <dbReference type="ChEBI" id="CHEBI:57870"/>
        <dbReference type="ChEBI" id="CHEBI:58121"/>
        <dbReference type="ChEBI" id="CHEBI:456216"/>
        <dbReference type="EC" id="2.7.1.19"/>
    </reaction>
</comment>
<evidence type="ECO:0000256" key="7">
    <source>
        <dbReference type="ARBA" id="ARBA00022640"/>
    </source>
</evidence>
<dbReference type="Proteomes" id="UP001179952">
    <property type="component" value="Unassembled WGS sequence"/>
</dbReference>
<dbReference type="InterPro" id="IPR027417">
    <property type="entry name" value="P-loop_NTPase"/>
</dbReference>
<name>A0AAV9AE66_ACOGR</name>
<keyword evidence="9" id="KW-0547">Nucleotide-binding</keyword>
<organism evidence="18 19">
    <name type="scientific">Acorus gramineus</name>
    <name type="common">Dwarf sweet flag</name>
    <dbReference type="NCBI Taxonomy" id="55184"/>
    <lineage>
        <taxon>Eukaryota</taxon>
        <taxon>Viridiplantae</taxon>
        <taxon>Streptophyta</taxon>
        <taxon>Embryophyta</taxon>
        <taxon>Tracheophyta</taxon>
        <taxon>Spermatophyta</taxon>
        <taxon>Magnoliopsida</taxon>
        <taxon>Liliopsida</taxon>
        <taxon>Acoraceae</taxon>
        <taxon>Acorus</taxon>
    </lineage>
</organism>
<protein>
    <recommendedName>
        <fullName evidence="15">Phosphoribulokinase</fullName>
        <ecNumber evidence="15">2.7.1.19</ecNumber>
    </recommendedName>
</protein>
<sequence>MSTTISIYSDKIKKKPKLPTQPTKNIIEDRTQNTLSINPNFFPSPSEKERRKKKTQPYFCCINKKKKQRTKMALCAVSTPTTKSHLGFSHHNQLIFYRTSSKSNKTTTRTTHIACSAGDQKTVVIGLAADSGCGKSTFMRRLTSVFGGAAEPPRGGNPDSNTLISDTTTVICLDDYHSLDRYGRKEKGVTALDPRANNFDLMYEQVKAIKEGVAVEKPIYNHVTGLLDPPELIQPPKILVIEGLHPMYDPRVRDLLDFSIYLDISNEVKFSWKIQRDMAERGHSLESIKASIEARKPDFNAYIDPQKQYADAVIEVLPTQLIPDDDEGKVLRVRLIMKEGVKYFSPVYLFDEGSTISWIPCGRKLTCSYPGIKFFYGPDAYYSNEVSLLEMDGMFDRLDELIYVESHLSNLSTKFYGEVTQQMLKHADFPGSNNGTGFFQTIVGLKIRDLYEQIIAESASAPLEAAKV</sequence>
<dbReference type="NCBIfam" id="NF005655">
    <property type="entry name" value="PRK07429.1"/>
    <property type="match status" value="1"/>
</dbReference>
<dbReference type="Gene3D" id="3.40.50.300">
    <property type="entry name" value="P-loop containing nucleotide triphosphate hydrolases"/>
    <property type="match status" value="1"/>
</dbReference>
<proteinExistence type="inferred from homology"/>
<evidence type="ECO:0000256" key="8">
    <source>
        <dbReference type="ARBA" id="ARBA00022679"/>
    </source>
</evidence>
<dbReference type="PANTHER" id="PTHR10285">
    <property type="entry name" value="URIDINE KINASE"/>
    <property type="match status" value="1"/>
</dbReference>
<keyword evidence="12" id="KW-0809">Transit peptide</keyword>
<keyword evidence="6" id="KW-0113">Calvin cycle</keyword>
<dbReference type="InterPro" id="IPR006082">
    <property type="entry name" value="PRK"/>
</dbReference>
<accession>A0AAV9AE66</accession>
<dbReference type="GO" id="GO:0019253">
    <property type="term" value="P:reductive pentose-phosphate cycle"/>
    <property type="evidence" value="ECO:0007669"/>
    <property type="project" value="UniProtKB-KW"/>
</dbReference>
<evidence type="ECO:0000256" key="1">
    <source>
        <dbReference type="ARBA" id="ARBA00004229"/>
    </source>
</evidence>
<feature type="domain" description="Phosphoribulokinase/uridine kinase" evidence="17">
    <location>
        <begin position="124"/>
        <end position="322"/>
    </location>
</feature>
<dbReference type="InterPro" id="IPR006083">
    <property type="entry name" value="PRK/URK"/>
</dbReference>
<dbReference type="SUPFAM" id="SSF52540">
    <property type="entry name" value="P-loop containing nucleoside triphosphate hydrolases"/>
    <property type="match status" value="1"/>
</dbReference>